<keyword evidence="4" id="KW-1185">Reference proteome</keyword>
<dbReference type="Pfam" id="PF00248">
    <property type="entry name" value="Aldo_ket_red"/>
    <property type="match status" value="1"/>
</dbReference>
<dbReference type="Gene3D" id="3.20.20.100">
    <property type="entry name" value="NADP-dependent oxidoreductase domain"/>
    <property type="match status" value="1"/>
</dbReference>
<dbReference type="RefSeq" id="WP_378520268.1">
    <property type="nucleotide sequence ID" value="NZ_JBHLXH010000002.1"/>
</dbReference>
<feature type="domain" description="NADP-dependent oxidoreductase" evidence="2">
    <location>
        <begin position="27"/>
        <end position="302"/>
    </location>
</feature>
<dbReference type="InterPro" id="IPR020471">
    <property type="entry name" value="AKR"/>
</dbReference>
<organism evidence="3 4">
    <name type="scientific">Nocardioides zeicaulis</name>
    <dbReference type="NCBI Taxonomy" id="1776857"/>
    <lineage>
        <taxon>Bacteria</taxon>
        <taxon>Bacillati</taxon>
        <taxon>Actinomycetota</taxon>
        <taxon>Actinomycetes</taxon>
        <taxon>Propionibacteriales</taxon>
        <taxon>Nocardioidaceae</taxon>
        <taxon>Nocardioides</taxon>
    </lineage>
</organism>
<dbReference type="InterPro" id="IPR036812">
    <property type="entry name" value="NAD(P)_OxRdtase_dom_sf"/>
</dbReference>
<dbReference type="PANTHER" id="PTHR43625">
    <property type="entry name" value="AFLATOXIN B1 ALDEHYDE REDUCTASE"/>
    <property type="match status" value="1"/>
</dbReference>
<dbReference type="NCBIfam" id="NF007695">
    <property type="entry name" value="PRK10376.1"/>
    <property type="match status" value="1"/>
</dbReference>
<dbReference type="EMBL" id="JBHLXH010000002">
    <property type="protein sequence ID" value="MFC0224502.1"/>
    <property type="molecule type" value="Genomic_DNA"/>
</dbReference>
<dbReference type="InterPro" id="IPR050791">
    <property type="entry name" value="Aldo-Keto_reductase"/>
</dbReference>
<dbReference type="InterPro" id="IPR023210">
    <property type="entry name" value="NADP_OxRdtase_dom"/>
</dbReference>
<dbReference type="SUPFAM" id="SSF51430">
    <property type="entry name" value="NAD(P)-linked oxidoreductase"/>
    <property type="match status" value="1"/>
</dbReference>
<name>A0ABV6E694_9ACTN</name>
<dbReference type="PRINTS" id="PR00069">
    <property type="entry name" value="ALDKETRDTASE"/>
</dbReference>
<comment type="caution">
    <text evidence="3">The sequence shown here is derived from an EMBL/GenBank/DDBJ whole genome shotgun (WGS) entry which is preliminary data.</text>
</comment>
<evidence type="ECO:0000313" key="3">
    <source>
        <dbReference type="EMBL" id="MFC0224502.1"/>
    </source>
</evidence>
<keyword evidence="1" id="KW-0560">Oxidoreductase</keyword>
<dbReference type="PANTHER" id="PTHR43625:SF40">
    <property type="entry name" value="ALDO-KETO REDUCTASE YAKC [NADP(+)]"/>
    <property type="match status" value="1"/>
</dbReference>
<evidence type="ECO:0000256" key="1">
    <source>
        <dbReference type="ARBA" id="ARBA00023002"/>
    </source>
</evidence>
<sequence>MTTQPTPTTTPTAVPATALLGDAPVHRIGYGAMQLAGPGVFGPPADPGAARAVLRRAVELGVDHVDTAQFYGPDVVNELIREALHPYPDGLRLVTKVGARRDGTGAWLPAAEPADLVEQVEQNLRSLNVERLHLVNLRRFERDDPDAAEPALQDQLEALAGLRDAGKIAHVGVSNVTAATVRRAHELVGIGEVQNPFSILDRSDQPVLDACRELGVAYVPFFPLGSAFAGGPAVLAADPHVSAVAARHGATPSQVALAWLLAQDEQVLLIPGTGSVAHLEENMAVLDLALDADDLARLDQVQERPVGH</sequence>
<evidence type="ECO:0000313" key="4">
    <source>
        <dbReference type="Proteomes" id="UP001589698"/>
    </source>
</evidence>
<evidence type="ECO:0000259" key="2">
    <source>
        <dbReference type="Pfam" id="PF00248"/>
    </source>
</evidence>
<accession>A0ABV6E694</accession>
<reference evidence="3 4" key="1">
    <citation type="submission" date="2024-09" db="EMBL/GenBank/DDBJ databases">
        <authorList>
            <person name="Sun Q."/>
            <person name="Mori K."/>
        </authorList>
    </citation>
    <scope>NUCLEOTIDE SEQUENCE [LARGE SCALE GENOMIC DNA]</scope>
    <source>
        <strain evidence="3 4">CCM 8654</strain>
    </source>
</reference>
<proteinExistence type="predicted"/>
<dbReference type="Proteomes" id="UP001589698">
    <property type="component" value="Unassembled WGS sequence"/>
</dbReference>
<protein>
    <submittedName>
        <fullName evidence="3">Oxidoreductase</fullName>
    </submittedName>
</protein>
<gene>
    <name evidence="3" type="ORF">ACFFJG_18590</name>
</gene>
<dbReference type="CDD" id="cd19088">
    <property type="entry name" value="AKR_AKR13B1"/>
    <property type="match status" value="1"/>
</dbReference>